<evidence type="ECO:0000313" key="3">
    <source>
        <dbReference type="Proteomes" id="UP000028007"/>
    </source>
</evidence>
<dbReference type="OrthoDB" id="9759749at2"/>
<comment type="caution">
    <text evidence="2">The sequence shown here is derived from an EMBL/GenBank/DDBJ whole genome shotgun (WGS) entry which is preliminary data.</text>
</comment>
<feature type="chain" id="PRO_5001761871" evidence="1">
    <location>
        <begin position="21"/>
        <end position="817"/>
    </location>
</feature>
<dbReference type="PANTHER" id="PTHR12993:SF11">
    <property type="entry name" value="N-ACETYLGLUCOSAMINYL-PHOSPHATIDYLINOSITOL DE-N-ACETYLASE"/>
    <property type="match status" value="1"/>
</dbReference>
<dbReference type="SUPFAM" id="SSF52317">
    <property type="entry name" value="Class I glutamine amidotransferase-like"/>
    <property type="match status" value="1"/>
</dbReference>
<dbReference type="EMBL" id="JNFF01000030">
    <property type="protein sequence ID" value="KEQ30789.1"/>
    <property type="molecule type" value="Genomic_DNA"/>
</dbReference>
<dbReference type="InterPro" id="IPR024078">
    <property type="entry name" value="LmbE-like_dom_sf"/>
</dbReference>
<dbReference type="GO" id="GO:0016811">
    <property type="term" value="F:hydrolase activity, acting on carbon-nitrogen (but not peptide) bonds, in linear amides"/>
    <property type="evidence" value="ECO:0007669"/>
    <property type="project" value="TreeGrafter"/>
</dbReference>
<dbReference type="Pfam" id="PF02585">
    <property type="entry name" value="PIG-L"/>
    <property type="match status" value="1"/>
</dbReference>
<dbReference type="eggNOG" id="COG2120">
    <property type="taxonomic scope" value="Bacteria"/>
</dbReference>
<dbReference type="PANTHER" id="PTHR12993">
    <property type="entry name" value="N-ACETYLGLUCOSAMINYL-PHOSPHATIDYLINOSITOL DE-N-ACETYLASE-RELATED"/>
    <property type="match status" value="1"/>
</dbReference>
<keyword evidence="1" id="KW-0732">Signal</keyword>
<dbReference type="SUPFAM" id="SSF102588">
    <property type="entry name" value="LmbE-like"/>
    <property type="match status" value="1"/>
</dbReference>
<protein>
    <submittedName>
        <fullName evidence="2">LmbE family protein</fullName>
    </submittedName>
</protein>
<feature type="signal peptide" evidence="1">
    <location>
        <begin position="1"/>
        <end position="20"/>
    </location>
</feature>
<dbReference type="InterPro" id="IPR029062">
    <property type="entry name" value="Class_I_gatase-like"/>
</dbReference>
<organism evidence="2 3">
    <name type="scientific">Pedobacter antarcticus 4BY</name>
    <dbReference type="NCBI Taxonomy" id="1358423"/>
    <lineage>
        <taxon>Bacteria</taxon>
        <taxon>Pseudomonadati</taxon>
        <taxon>Bacteroidota</taxon>
        <taxon>Sphingobacteriia</taxon>
        <taxon>Sphingobacteriales</taxon>
        <taxon>Sphingobacteriaceae</taxon>
        <taxon>Pedobacter</taxon>
    </lineage>
</organism>
<dbReference type="Gene3D" id="3.40.50.10320">
    <property type="entry name" value="LmbE-like"/>
    <property type="match status" value="1"/>
</dbReference>
<dbReference type="AlphaFoldDB" id="A0A081PJB6"/>
<reference evidence="2 3" key="1">
    <citation type="journal article" date="1992" name="Int. J. Syst. Bacteriol.">
        <title>Sphingobacterium antarcticus sp. nov. a Psychrotrophic Bacterium from the Soils of Schirmacher Oasis, Antarctica.</title>
        <authorList>
            <person name="Shivaji S."/>
            <person name="Ray M.K."/>
            <person name="Rao N.S."/>
            <person name="Saiserr L."/>
            <person name="Jagannadham M.V."/>
            <person name="Kumar G.S."/>
            <person name="Reddy G."/>
            <person name="Bhargava P.M."/>
        </authorList>
    </citation>
    <scope>NUCLEOTIDE SEQUENCE [LARGE SCALE GENOMIC DNA]</scope>
    <source>
        <strain evidence="2 3">4BY</strain>
    </source>
</reference>
<proteinExistence type="predicted"/>
<keyword evidence="3" id="KW-1185">Reference proteome</keyword>
<dbReference type="InterPro" id="IPR003737">
    <property type="entry name" value="GlcNAc_PI_deacetylase-related"/>
</dbReference>
<dbReference type="RefSeq" id="WP_037439127.1">
    <property type="nucleotide sequence ID" value="NZ_JNFF01000030.1"/>
</dbReference>
<accession>A0A081PJB6</accession>
<gene>
    <name evidence="2" type="ORF">N180_10605</name>
</gene>
<name>A0A081PJB6_9SPHI</name>
<evidence type="ECO:0000256" key="1">
    <source>
        <dbReference type="SAM" id="SignalP"/>
    </source>
</evidence>
<sequence length="817" mass="90458">MLHRKYLYCLLILFPLSGHAQPATQRTSAEIRLQLAALEVSGSVLYMAAHPDDENTRLLSYLAKERKVRTGYLSLTRGDGGQNLIGTEQGELLGLIRTQELLAARRMDGAVQFFSTANDFGFSKTSAETLKIWDHQKILGNAVWIIRSFRPDVIITRFPEDERAGHGHHAASAIIAREAFIAAADPKKFPEQLRYVKTWQAKRIMWNTFSFGSVNTTAEDQLKIDAGVYNPILGKSYGEIAAESRTNHKSQGFGTARQRGPAPEYFLPVAGEPAKQDIFDGIDLTLGRNKIPQKTKDLLRTIIRNYDSADPAASLPGLLELKTAVRGLEFRHELLDELILDCAGIYIQAKVAEPIYALQEEIPIKLDVLSRLGKDSKIPVNLILPDGRKLALKPGIPLKAEWKIDANTFEISQPYWLREKHTLGSFKVESYEELGQPEAPGAGTGPLKLEIGGQEIKLNRSLVFSETDPVKGELINPAVIAPPVTATMNAASYLFLNGETKKITIKLRSFMTRSSGNLKISLPQGWKADRNNIPFQLNGKGVIQDIEVAVTPERSSKGGTITLEIETGGKSYTKGYQEIRYDHIPVLTLFPEAEAKAVQTELHYGGKKIAYIAGAGDLIPQSLQQIGYQVTQLSPAQILSSDLSVYDAVITGVRLYNISNEIKAMQPRLLEYVSAGGTLLVQYNVDSPLKLESPGPYPMKLTRERVTEEDAEVTFLHPDHPALNYPNKITKADFEGWIQERGLYFASEFDSRYTALFSMHDLGAAPANGSLLLTKYGKGKFVYTSLAFFRELPAGVPGAYRLFVNLISSNNPNHESQ</sequence>
<evidence type="ECO:0000313" key="2">
    <source>
        <dbReference type="EMBL" id="KEQ30789.1"/>
    </source>
</evidence>
<dbReference type="Proteomes" id="UP000028007">
    <property type="component" value="Unassembled WGS sequence"/>
</dbReference>